<comment type="caution">
    <text evidence="4">The sequence shown here is derived from an EMBL/GenBank/DDBJ whole genome shotgun (WGS) entry which is preliminary data.</text>
</comment>
<feature type="compositionally biased region" description="Low complexity" evidence="3">
    <location>
        <begin position="18"/>
        <end position="33"/>
    </location>
</feature>
<feature type="region of interest" description="Disordered" evidence="3">
    <location>
        <begin position="146"/>
        <end position="186"/>
    </location>
</feature>
<keyword evidence="2" id="KW-0677">Repeat</keyword>
<feature type="region of interest" description="Disordered" evidence="3">
    <location>
        <begin position="1"/>
        <end position="83"/>
    </location>
</feature>
<accession>A0AAN4PJU4</accession>
<reference evidence="4 5" key="1">
    <citation type="submission" date="2015-11" db="EMBL/GenBank/DDBJ databases">
        <title>Aspergillus lentulus strain IFM 54703T.</title>
        <authorList>
            <person name="Kusuya Y."/>
            <person name="Sakai K."/>
            <person name="Kamei K."/>
            <person name="Takahashi H."/>
            <person name="Yaguchi T."/>
        </authorList>
    </citation>
    <scope>NUCLEOTIDE SEQUENCE [LARGE SCALE GENOMIC DNA]</scope>
    <source>
        <strain evidence="4 5">IFM 54703</strain>
    </source>
</reference>
<feature type="compositionally biased region" description="Polar residues" evidence="3">
    <location>
        <begin position="160"/>
        <end position="176"/>
    </location>
</feature>
<evidence type="ECO:0000313" key="4">
    <source>
        <dbReference type="EMBL" id="GAQ07286.1"/>
    </source>
</evidence>
<feature type="compositionally biased region" description="Pro residues" evidence="3">
    <location>
        <begin position="1"/>
        <end position="10"/>
    </location>
</feature>
<sequence length="531" mass="59153">MDSEIPLPPPRRIRHRSPASTSSSAARPPTASSFKKSYRLSRFDDRSSQPSSDPALFSSDDIPASGLENYNTTVSSGAAAGRKRRYRGTWWGETVVDPKRKRADFKDKRLVDSGVWMGSDESTAESLLPSEDALIWGEDLMRNMQNSTSVGVGSEGQMGALSSQSGNSELRQTASQPGGFRKVEEPREHQLARTIVNDCLEKGQDSVDLSNGNLRTLPSGLLLPLQYLTKLPSVREPPISEEGYSSLKPFLRLFLAGNALTAVSGEIFELDSLRVLSLRNNKLTEIPPAIRKLTMLQEVNLAVNRLRCLPWELLWLIKKGDLKHLMVRPNPLLQINEVEVTRWYSPDGSDAASPEEALKACHYEGPAPEEAWAPTQVAISPIRRFNMEGLPITDGQSCNFPLRSSDDAPSHVPSLREVSLLAFSQSAYCDQISESEMIGYPELMIRLLRQAKRVRNAGGRSCSICHRSFVIPRTEWIEWWDCSTYENGLKRPRCPGEQLRPLPFRRLGCSWACVPEAEESMLQAETGQQQG</sequence>
<dbReference type="InterPro" id="IPR003591">
    <property type="entry name" value="Leu-rich_rpt_typical-subtyp"/>
</dbReference>
<proteinExistence type="predicted"/>
<gene>
    <name evidence="4" type="ORF">ALT_4607</name>
</gene>
<dbReference type="Proteomes" id="UP000051487">
    <property type="component" value="Unassembled WGS sequence"/>
</dbReference>
<dbReference type="PANTHER" id="PTHR48051">
    <property type="match status" value="1"/>
</dbReference>
<dbReference type="PANTHER" id="PTHR48051:SF1">
    <property type="entry name" value="RAS SUPPRESSOR PROTEIN 1"/>
    <property type="match status" value="1"/>
</dbReference>
<dbReference type="Gene3D" id="3.80.10.10">
    <property type="entry name" value="Ribonuclease Inhibitor"/>
    <property type="match status" value="1"/>
</dbReference>
<dbReference type="SUPFAM" id="SSF52075">
    <property type="entry name" value="Outer arm dynein light chain 1"/>
    <property type="match status" value="1"/>
</dbReference>
<evidence type="ECO:0000256" key="2">
    <source>
        <dbReference type="ARBA" id="ARBA00022737"/>
    </source>
</evidence>
<protein>
    <submittedName>
        <fullName evidence="4">Uncharacterized protein</fullName>
    </submittedName>
</protein>
<dbReference type="EMBL" id="BCLY01000008">
    <property type="protein sequence ID" value="GAQ07286.1"/>
    <property type="molecule type" value="Genomic_DNA"/>
</dbReference>
<dbReference type="InterPro" id="IPR032675">
    <property type="entry name" value="LRR_dom_sf"/>
</dbReference>
<dbReference type="SMART" id="SM00369">
    <property type="entry name" value="LRR_TYP"/>
    <property type="match status" value="2"/>
</dbReference>
<organism evidence="4 5">
    <name type="scientific">Aspergillus lentulus</name>
    <dbReference type="NCBI Taxonomy" id="293939"/>
    <lineage>
        <taxon>Eukaryota</taxon>
        <taxon>Fungi</taxon>
        <taxon>Dikarya</taxon>
        <taxon>Ascomycota</taxon>
        <taxon>Pezizomycotina</taxon>
        <taxon>Eurotiomycetes</taxon>
        <taxon>Eurotiomycetidae</taxon>
        <taxon>Eurotiales</taxon>
        <taxon>Aspergillaceae</taxon>
        <taxon>Aspergillus</taxon>
        <taxon>Aspergillus subgen. Fumigati</taxon>
    </lineage>
</organism>
<dbReference type="InterPro" id="IPR001611">
    <property type="entry name" value="Leu-rich_rpt"/>
</dbReference>
<dbReference type="GO" id="GO:0005737">
    <property type="term" value="C:cytoplasm"/>
    <property type="evidence" value="ECO:0007669"/>
    <property type="project" value="TreeGrafter"/>
</dbReference>
<name>A0AAN4PJU4_ASPLE</name>
<keyword evidence="1" id="KW-0433">Leucine-rich repeat</keyword>
<dbReference type="AlphaFoldDB" id="A0AAN4PJU4"/>
<evidence type="ECO:0000256" key="3">
    <source>
        <dbReference type="SAM" id="MobiDB-lite"/>
    </source>
</evidence>
<evidence type="ECO:0000256" key="1">
    <source>
        <dbReference type="ARBA" id="ARBA00022614"/>
    </source>
</evidence>
<dbReference type="PROSITE" id="PS51450">
    <property type="entry name" value="LRR"/>
    <property type="match status" value="1"/>
</dbReference>
<dbReference type="InterPro" id="IPR050216">
    <property type="entry name" value="LRR_domain-containing"/>
</dbReference>
<dbReference type="Pfam" id="PF13855">
    <property type="entry name" value="LRR_8"/>
    <property type="match status" value="1"/>
</dbReference>
<evidence type="ECO:0000313" key="5">
    <source>
        <dbReference type="Proteomes" id="UP000051487"/>
    </source>
</evidence>